<proteinExistence type="inferred from homology"/>
<dbReference type="EMBL" id="CZQC01000028">
    <property type="protein sequence ID" value="CUS40911.1"/>
    <property type="molecule type" value="Genomic_DNA"/>
</dbReference>
<dbReference type="PANTHER" id="PTHR33643:SF1">
    <property type="entry name" value="UREASE ACCESSORY PROTEIN D"/>
    <property type="match status" value="1"/>
</dbReference>
<evidence type="ECO:0000313" key="3">
    <source>
        <dbReference type="EMBL" id="CUS40911.1"/>
    </source>
</evidence>
<keyword evidence="2" id="KW-0143">Chaperone</keyword>
<dbReference type="GO" id="GO:0016151">
    <property type="term" value="F:nickel cation binding"/>
    <property type="evidence" value="ECO:0007669"/>
    <property type="project" value="InterPro"/>
</dbReference>
<accession>A0A160TAY3</accession>
<dbReference type="InterPro" id="IPR002669">
    <property type="entry name" value="UreD"/>
</dbReference>
<protein>
    <submittedName>
        <fullName evidence="3">Urease accessory protein UreD</fullName>
    </submittedName>
</protein>
<evidence type="ECO:0000256" key="1">
    <source>
        <dbReference type="ARBA" id="ARBA00007177"/>
    </source>
</evidence>
<comment type="similarity">
    <text evidence="1">Belongs to the UreD family.</text>
</comment>
<dbReference type="PANTHER" id="PTHR33643">
    <property type="entry name" value="UREASE ACCESSORY PROTEIN D"/>
    <property type="match status" value="1"/>
</dbReference>
<evidence type="ECO:0000256" key="2">
    <source>
        <dbReference type="ARBA" id="ARBA00023186"/>
    </source>
</evidence>
<organism evidence="3">
    <name type="scientific">hydrothermal vent metagenome</name>
    <dbReference type="NCBI Taxonomy" id="652676"/>
    <lineage>
        <taxon>unclassified sequences</taxon>
        <taxon>metagenomes</taxon>
        <taxon>ecological metagenomes</taxon>
    </lineage>
</organism>
<sequence>MNLPVPPPNLNITNASSWRASLSLGFRRTERGSRLVRSEHNGPLYVQKPFYPEGPDCAHVYLLHPPGGMVSGDFLAISAHAESHSHALITTPGAGRVYRARSDGLLQQQQVELTIDGDAVLEWMPLETILFPSSRARLQTNVHLGNNSRFIGWDIVSLGLPANEARLDDLGQTTHLKQGLRLYNQGRLIFNERLNLSPEQNSHLNAAAGFRGHPVHGLLVAGPFSAPLPDELMGALQALCENELAGVTLNGEILTVRYLGTCSEKARQLLVEAWSLIRPHLLQRPACAPRIWAT</sequence>
<dbReference type="AlphaFoldDB" id="A0A160TAY3"/>
<reference evidence="3" key="1">
    <citation type="submission" date="2015-10" db="EMBL/GenBank/DDBJ databases">
        <authorList>
            <person name="Gilbert D.G."/>
        </authorList>
    </citation>
    <scope>NUCLEOTIDE SEQUENCE</scope>
</reference>
<name>A0A160TAY3_9ZZZZ</name>
<dbReference type="HAMAP" id="MF_01384">
    <property type="entry name" value="UreD"/>
    <property type="match status" value="1"/>
</dbReference>
<dbReference type="Pfam" id="PF01774">
    <property type="entry name" value="UreD"/>
    <property type="match status" value="1"/>
</dbReference>
<gene>
    <name evidence="3" type="ORF">MGWOODY_Tha77</name>
</gene>